<gene>
    <name evidence="1" type="ORF">AD929_03110</name>
</gene>
<evidence type="ECO:0000313" key="1">
    <source>
        <dbReference type="EMBL" id="KXV02285.1"/>
    </source>
</evidence>
<feature type="non-terminal residue" evidence="1">
    <location>
        <position position="1"/>
    </location>
</feature>
<dbReference type="RefSeq" id="WP_196757730.1">
    <property type="nucleotide sequence ID" value="NZ_LHZB01000099.1"/>
</dbReference>
<dbReference type="PATRIC" id="fig|442.7.peg.1981"/>
<dbReference type="Proteomes" id="UP000075573">
    <property type="component" value="Unassembled WGS sequence"/>
</dbReference>
<sequence>GRPVVVRHVRKGQLNRRRTPVTGDNLDWVKTVRKHYDVWHYDFLASASTKMYTLHQQGIVDGGEVDKVEILRFLSRVDVNALMTEAAAFLGLPSRQVLKEAFPALEQLPTSAFLATLWWGGLACNEDVRRSRVFLGVLAGLPSGVRPAGRQGDIGRVRKYARDINAALGRRLQMGMSERLLRGDEFFRLLLGAHERFVRGLPPETGWAEDILAMSMRDILTLYHRTGLLS</sequence>
<accession>A0A149QYA3</accession>
<evidence type="ECO:0000313" key="2">
    <source>
        <dbReference type="Proteomes" id="UP000075573"/>
    </source>
</evidence>
<dbReference type="EMBL" id="LHZB01000099">
    <property type="protein sequence ID" value="KXV02285.1"/>
    <property type="molecule type" value="Genomic_DNA"/>
</dbReference>
<protein>
    <submittedName>
        <fullName evidence="1">Uncharacterized protein</fullName>
    </submittedName>
</protein>
<comment type="caution">
    <text evidence="1">The sequence shown here is derived from an EMBL/GenBank/DDBJ whole genome shotgun (WGS) entry which is preliminary data.</text>
</comment>
<reference evidence="1 2" key="1">
    <citation type="submission" date="2015-06" db="EMBL/GenBank/DDBJ databases">
        <title>Improved classification and identification of acetic acid bacteria using matrix-assisted laser desorption/ionization time-of-flight mass spectrometry; Gluconobacter nephelii and Gluconobacter uchimurae are later heterotypic synonyms of Gluconobacter japonicus and Gluconobacter oxydans, respectively.</title>
        <authorList>
            <person name="Li L."/>
            <person name="Cleenwerck I."/>
            <person name="De Vuyst L."/>
            <person name="Vandamme P."/>
        </authorList>
    </citation>
    <scope>NUCLEOTIDE SEQUENCE [LARGE SCALE GENOMIC DNA]</scope>
    <source>
        <strain evidence="1 2">LMG 1764</strain>
    </source>
</reference>
<dbReference type="AlphaFoldDB" id="A0A149QYA3"/>
<proteinExistence type="predicted"/>
<name>A0A149QYA3_9PROT</name>
<organism evidence="1 2">
    <name type="scientific">Gluconobacter potus</name>
    <dbReference type="NCBI Taxonomy" id="2724927"/>
    <lineage>
        <taxon>Bacteria</taxon>
        <taxon>Pseudomonadati</taxon>
        <taxon>Pseudomonadota</taxon>
        <taxon>Alphaproteobacteria</taxon>
        <taxon>Acetobacterales</taxon>
        <taxon>Acetobacteraceae</taxon>
        <taxon>Gluconobacter</taxon>
    </lineage>
</organism>